<dbReference type="PROSITE" id="PS51750">
    <property type="entry name" value="BRO_N"/>
    <property type="match status" value="1"/>
</dbReference>
<dbReference type="EMBL" id="WKKV01000044">
    <property type="protein sequence ID" value="MSE04250.1"/>
    <property type="molecule type" value="Genomic_DNA"/>
</dbReference>
<dbReference type="AlphaFoldDB" id="A0A6A8LPZ2"/>
<evidence type="ECO:0000313" key="2">
    <source>
        <dbReference type="EMBL" id="MSE04115.1"/>
    </source>
</evidence>
<dbReference type="EMBL" id="WKKV01000015">
    <property type="protein sequence ID" value="MSE04115.1"/>
    <property type="molecule type" value="Genomic_DNA"/>
</dbReference>
<geneLocation type="plasmid" evidence="3">
    <name>unnamed01</name>
</geneLocation>
<dbReference type="GO" id="GO:0003677">
    <property type="term" value="F:DNA binding"/>
    <property type="evidence" value="ECO:0007669"/>
    <property type="project" value="InterPro"/>
</dbReference>
<dbReference type="Pfam" id="PF03374">
    <property type="entry name" value="ANT"/>
    <property type="match status" value="1"/>
</dbReference>
<gene>
    <name evidence="2" type="ORF">GKC39_18915</name>
    <name evidence="3" type="ORF">GKC39_19730</name>
</gene>
<accession>A0A6A8LPZ2</accession>
<evidence type="ECO:0000259" key="1">
    <source>
        <dbReference type="PROSITE" id="PS51750"/>
    </source>
</evidence>
<protein>
    <submittedName>
        <fullName evidence="3">Phage antirepressor Ant</fullName>
    </submittedName>
</protein>
<name>A0A6A8LPZ2_BACVE</name>
<dbReference type="RefSeq" id="WP_025852631.1">
    <property type="nucleotide sequence ID" value="NZ_BPWC01000001.1"/>
</dbReference>
<keyword evidence="3" id="KW-0614">Plasmid</keyword>
<dbReference type="Pfam" id="PF02498">
    <property type="entry name" value="Bro-N"/>
    <property type="match status" value="1"/>
</dbReference>
<feature type="domain" description="Bro-N" evidence="1">
    <location>
        <begin position="1"/>
        <end position="105"/>
    </location>
</feature>
<sequence>MNQVQTFKNGIFQVEAKMEDDQILFNVEQVAKSLGFTQTKNNKEYIRWETINRYLNKYLSQEVGKGDFIPESLVYKLAFKASNQIAEQFQDWLAIEVIPTIRKTGGYVANDEQFIQTYLSHVDEHTKLLFRTTLHTLKEQNKQIESMKPKALFAEAVEASESSVLVGELAKIIQQNGVKIGPNKLFQWLRDNGYLIRKTGESFNLPTQRSMDMGLFEIKKRTMNNPDGSIRTTRTPKVTGKGQIYFVNKFISSETA</sequence>
<evidence type="ECO:0000313" key="3">
    <source>
        <dbReference type="EMBL" id="MSE04250.1"/>
    </source>
</evidence>
<dbReference type="SMART" id="SM01040">
    <property type="entry name" value="Bro-N"/>
    <property type="match status" value="1"/>
</dbReference>
<proteinExistence type="predicted"/>
<organism evidence="3">
    <name type="scientific">Bacillus velezensis</name>
    <dbReference type="NCBI Taxonomy" id="492670"/>
    <lineage>
        <taxon>Bacteria</taxon>
        <taxon>Bacillati</taxon>
        <taxon>Bacillota</taxon>
        <taxon>Bacilli</taxon>
        <taxon>Bacillales</taxon>
        <taxon>Bacillaceae</taxon>
        <taxon>Bacillus</taxon>
        <taxon>Bacillus amyloliquefaciens group</taxon>
    </lineage>
</organism>
<dbReference type="InterPro" id="IPR005039">
    <property type="entry name" value="Ant_C"/>
</dbReference>
<comment type="caution">
    <text evidence="3">The sequence shown here is derived from an EMBL/GenBank/DDBJ whole genome shotgun (WGS) entry which is preliminary data.</text>
</comment>
<reference evidence="3" key="1">
    <citation type="submission" date="2019-11" db="EMBL/GenBank/DDBJ databases">
        <title>Draft Genome Sequence of Plant Growth-Promoting Rhizosphere-Associated Bacteria.</title>
        <authorList>
            <person name="Vasilyev I.Y."/>
            <person name="Radchenko V."/>
            <person name="Ilnitskaya E.V."/>
        </authorList>
    </citation>
    <scope>NUCLEOTIDE SEQUENCE</scope>
    <source>
        <strain evidence="3">VRA_517_n</strain>
        <plasmid evidence="3">unnamed01</plasmid>
    </source>
</reference>
<dbReference type="InterPro" id="IPR003497">
    <property type="entry name" value="BRO_N_domain"/>
</dbReference>